<dbReference type="PROSITE" id="PS51005">
    <property type="entry name" value="NAC"/>
    <property type="match status" value="1"/>
</dbReference>
<keyword evidence="4" id="KW-0539">Nucleus</keyword>
<evidence type="ECO:0000313" key="7">
    <source>
        <dbReference type="EMBL" id="WLK83183.1"/>
    </source>
</evidence>
<dbReference type="Pfam" id="PF02365">
    <property type="entry name" value="NAM"/>
    <property type="match status" value="1"/>
</dbReference>
<reference evidence="7" key="1">
    <citation type="submission" date="2023-05" db="EMBL/GenBank/DDBJ databases">
        <authorList>
            <person name="Hong J.D."/>
            <person name="Cheng L.J."/>
        </authorList>
    </citation>
    <scope>NUCLEOTIDE SEQUENCE</scope>
</reference>
<dbReference type="EMBL" id="OQ968141">
    <property type="protein sequence ID" value="WLK83183.1"/>
    <property type="molecule type" value="mRNA"/>
</dbReference>
<dbReference type="Gene3D" id="2.170.150.80">
    <property type="entry name" value="NAC domain"/>
    <property type="match status" value="1"/>
</dbReference>
<dbReference type="PANTHER" id="PTHR31719">
    <property type="entry name" value="NAC TRANSCRIPTION FACTOR 56"/>
    <property type="match status" value="1"/>
</dbReference>
<dbReference type="GO" id="GO:0006355">
    <property type="term" value="P:regulation of DNA-templated transcription"/>
    <property type="evidence" value="ECO:0007669"/>
    <property type="project" value="InterPro"/>
</dbReference>
<keyword evidence="1" id="KW-0805">Transcription regulation</keyword>
<feature type="region of interest" description="Disordered" evidence="5">
    <location>
        <begin position="154"/>
        <end position="175"/>
    </location>
</feature>
<dbReference type="GO" id="GO:0003677">
    <property type="term" value="F:DNA binding"/>
    <property type="evidence" value="ECO:0007669"/>
    <property type="project" value="UniProtKB-KW"/>
</dbReference>
<evidence type="ECO:0000256" key="4">
    <source>
        <dbReference type="ARBA" id="ARBA00023242"/>
    </source>
</evidence>
<organism evidence="7">
    <name type="scientific">Casuarina equisetifolia</name>
    <name type="common">Beach she-oak</name>
    <name type="synonym">Casuarina litorea</name>
    <dbReference type="NCBI Taxonomy" id="3523"/>
    <lineage>
        <taxon>Eukaryota</taxon>
        <taxon>Viridiplantae</taxon>
        <taxon>Streptophyta</taxon>
        <taxon>Embryophyta</taxon>
        <taxon>Tracheophyta</taxon>
        <taxon>Spermatophyta</taxon>
        <taxon>Magnoliopsida</taxon>
        <taxon>eudicotyledons</taxon>
        <taxon>Gunneridae</taxon>
        <taxon>Pentapetalae</taxon>
        <taxon>rosids</taxon>
        <taxon>fabids</taxon>
        <taxon>Fagales</taxon>
        <taxon>Casuarinaceae</taxon>
        <taxon>Casuarina</taxon>
    </lineage>
</organism>
<gene>
    <name evidence="7" type="primary">SNAC9</name>
</gene>
<protein>
    <submittedName>
        <fullName evidence="7">NAC protein 9</fullName>
    </submittedName>
</protein>
<sequence length="175" mass="20025">MGDPGVKLPPGFQFRPTEEELVLHFLFRKASLLPCHPDLIPDLDLWKALSSGSLLYFFHKLTENLVTKSGYWKELHADEPVFARAGKKVGIKKHLLFYIGEAPVGSETSWIMQEYRLCDYGECSKLVLCRVHERKEDFAECFCYRDDEDDGIELSSPDEGFLSTLEDDPDELSFA</sequence>
<evidence type="ECO:0000256" key="2">
    <source>
        <dbReference type="ARBA" id="ARBA00023125"/>
    </source>
</evidence>
<evidence type="ECO:0000259" key="6">
    <source>
        <dbReference type="PROSITE" id="PS51005"/>
    </source>
</evidence>
<accession>A0AA50AF23</accession>
<evidence type="ECO:0000256" key="5">
    <source>
        <dbReference type="SAM" id="MobiDB-lite"/>
    </source>
</evidence>
<dbReference type="AlphaFoldDB" id="A0AA50AF23"/>
<feature type="compositionally biased region" description="Acidic residues" evidence="5">
    <location>
        <begin position="165"/>
        <end position="175"/>
    </location>
</feature>
<dbReference type="SUPFAM" id="SSF101941">
    <property type="entry name" value="NAC domain"/>
    <property type="match status" value="1"/>
</dbReference>
<name>A0AA50AF23_CASEQ</name>
<feature type="domain" description="NAC" evidence="6">
    <location>
        <begin position="8"/>
        <end position="134"/>
    </location>
</feature>
<dbReference type="InterPro" id="IPR036093">
    <property type="entry name" value="NAC_dom_sf"/>
</dbReference>
<dbReference type="InterPro" id="IPR003441">
    <property type="entry name" value="NAC-dom"/>
</dbReference>
<keyword evidence="2" id="KW-0238">DNA-binding</keyword>
<proteinExistence type="evidence at transcript level"/>
<evidence type="ECO:0000256" key="1">
    <source>
        <dbReference type="ARBA" id="ARBA00023015"/>
    </source>
</evidence>
<evidence type="ECO:0000256" key="3">
    <source>
        <dbReference type="ARBA" id="ARBA00023163"/>
    </source>
</evidence>
<keyword evidence="3" id="KW-0804">Transcription</keyword>
<dbReference type="GO" id="GO:0048731">
    <property type="term" value="P:system development"/>
    <property type="evidence" value="ECO:0007669"/>
    <property type="project" value="TreeGrafter"/>
</dbReference>
<dbReference type="PANTHER" id="PTHR31719:SF85">
    <property type="entry name" value="NAC DOMAIN-CONTAINING PROTEIN"/>
    <property type="match status" value="1"/>
</dbReference>